<keyword evidence="3" id="KW-0677">Repeat</keyword>
<evidence type="ECO:0000256" key="2">
    <source>
        <dbReference type="ARBA" id="ARBA00022490"/>
    </source>
</evidence>
<dbReference type="InterPro" id="IPR011129">
    <property type="entry name" value="CSD"/>
</dbReference>
<dbReference type="GO" id="GO:0003723">
    <property type="term" value="F:RNA binding"/>
    <property type="evidence" value="ECO:0007669"/>
    <property type="project" value="UniProtKB-KW"/>
</dbReference>
<accession>W4G0R3</accession>
<protein>
    <recommendedName>
        <fullName evidence="7">CSD domain-containing protein</fullName>
    </recommendedName>
</protein>
<reference evidence="8" key="1">
    <citation type="submission" date="2013-12" db="EMBL/GenBank/DDBJ databases">
        <title>The Genome Sequence of Aphanomyces astaci APO3.</title>
        <authorList>
            <consortium name="The Broad Institute Genomics Platform"/>
            <person name="Russ C."/>
            <person name="Tyler B."/>
            <person name="van West P."/>
            <person name="Dieguez-Uribeondo J."/>
            <person name="Young S.K."/>
            <person name="Zeng Q."/>
            <person name="Gargeya S."/>
            <person name="Fitzgerald M."/>
            <person name="Abouelleil A."/>
            <person name="Alvarado L."/>
            <person name="Chapman S.B."/>
            <person name="Gainer-Dewar J."/>
            <person name="Goldberg J."/>
            <person name="Griggs A."/>
            <person name="Gujja S."/>
            <person name="Hansen M."/>
            <person name="Howarth C."/>
            <person name="Imamovic A."/>
            <person name="Ireland A."/>
            <person name="Larimer J."/>
            <person name="McCowan C."/>
            <person name="Murphy C."/>
            <person name="Pearson M."/>
            <person name="Poon T.W."/>
            <person name="Priest M."/>
            <person name="Roberts A."/>
            <person name="Saif S."/>
            <person name="Shea T."/>
            <person name="Sykes S."/>
            <person name="Wortman J."/>
            <person name="Nusbaum C."/>
            <person name="Birren B."/>
        </authorList>
    </citation>
    <scope>NUCLEOTIDE SEQUENCE [LARGE SCALE GENOMIC DNA]</scope>
    <source>
        <strain evidence="8">APO3</strain>
    </source>
</reference>
<dbReference type="PANTHER" id="PTHR12913">
    <property type="entry name" value="UNR PROTEIN N-RAS UPSTREAM GENE PROTEIN"/>
    <property type="match status" value="1"/>
</dbReference>
<dbReference type="InterPro" id="IPR012340">
    <property type="entry name" value="NA-bd_OB-fold"/>
</dbReference>
<feature type="compositionally biased region" description="Basic and acidic residues" evidence="6">
    <location>
        <begin position="92"/>
        <end position="133"/>
    </location>
</feature>
<dbReference type="STRING" id="112090.W4G0R3"/>
<proteinExistence type="inferred from homology"/>
<dbReference type="OrthoDB" id="74319at2759"/>
<dbReference type="SUPFAM" id="SSF50249">
    <property type="entry name" value="Nucleic acid-binding proteins"/>
    <property type="match status" value="3"/>
</dbReference>
<dbReference type="GeneID" id="20813819"/>
<evidence type="ECO:0000256" key="3">
    <source>
        <dbReference type="ARBA" id="ARBA00022737"/>
    </source>
</evidence>
<comment type="subcellular location">
    <subcellularLocation>
        <location evidence="1">Cytoplasm</location>
    </subcellularLocation>
</comment>
<keyword evidence="4" id="KW-0694">RNA-binding</keyword>
<feature type="compositionally biased region" description="Polar residues" evidence="6">
    <location>
        <begin position="32"/>
        <end position="49"/>
    </location>
</feature>
<dbReference type="InterPro" id="IPR002059">
    <property type="entry name" value="CSP_DNA-bd"/>
</dbReference>
<dbReference type="RefSeq" id="XP_009837161.1">
    <property type="nucleotide sequence ID" value="XM_009838859.1"/>
</dbReference>
<dbReference type="PROSITE" id="PS00352">
    <property type="entry name" value="CSD_1"/>
    <property type="match status" value="1"/>
</dbReference>
<keyword evidence="2" id="KW-0963">Cytoplasm</keyword>
<feature type="compositionally biased region" description="Acidic residues" evidence="6">
    <location>
        <begin position="1018"/>
        <end position="1037"/>
    </location>
</feature>
<dbReference type="GO" id="GO:0005737">
    <property type="term" value="C:cytoplasm"/>
    <property type="evidence" value="ECO:0007669"/>
    <property type="project" value="UniProtKB-SubCell"/>
</dbReference>
<feature type="region of interest" description="Disordered" evidence="6">
    <location>
        <begin position="976"/>
        <end position="997"/>
    </location>
</feature>
<feature type="region of interest" description="Disordered" evidence="6">
    <location>
        <begin position="294"/>
        <end position="319"/>
    </location>
</feature>
<feature type="region of interest" description="Disordered" evidence="6">
    <location>
        <begin position="1014"/>
        <end position="1043"/>
    </location>
</feature>
<feature type="compositionally biased region" description="Basic residues" evidence="6">
    <location>
        <begin position="980"/>
        <end position="992"/>
    </location>
</feature>
<evidence type="ECO:0000256" key="6">
    <source>
        <dbReference type="SAM" id="MobiDB-lite"/>
    </source>
</evidence>
<gene>
    <name evidence="8" type="ORF">H257_11823</name>
</gene>
<evidence type="ECO:0000313" key="8">
    <source>
        <dbReference type="EMBL" id="ETV73285.1"/>
    </source>
</evidence>
<sequence>MEVHFLCAIMFRQPQSGNWADACDEDDERLTVPQQHASVPSTTNAPSSSRTDEYPSRPVVPAAPAKAPAASNYWVTRGQQAAAPAPRADTSNFRRGDDHPSSRGASYDRRDERGDYQDRRRDYDDRGGRRNYDSQDSGRFGRQDNNGRGYDRQDSNSSYGARGGGYGRDHQDSQRPAPSGRWGQAANAPRHEGFVTNFREDGGFGFLHCLELKQDVFFHESEVPARATDASTSAQQPSDTSSTLLSHVQVGDELSFELTTHPRTGKESATHIQRLAKGTIVLEDVSDQLTHGVVTKSLPPKHKPSHYHSTSSSRQSADATGTIDVVVAADSSKDVAASEATTTPAPTPLRKPIVRFNAQSFPSGSHPPRVGDDVQFRIAIHRQTGLKRAVDLTVTLSAVAKRNAAIEAVLTSLVRETGVVTSIKGGHTGTIRCLSRLQDATFAISNEEKKGMVLAEGDSVSFFVVPDELQDPNECTPPKHLTKASGRARVTAIRVEKLVDQPVVFEAVVATNVQGTVVVAPKDLSRTNGHHDSKSHTTPRGNHNGGLGQIQPIVNVVADDDDDVTTRSNPPTTTTTTLPVQWSEVSYAAKAGDVVMYDVLQDFRRGMQFAVHVRWHQLHPDGREVGTVSSLKDDFGFIKCVDRPGDAYFRVSDVLLSAGGWSSQPTLSLRQGVEVSFDVIPNPKAAGGARSDGIRAVRVQVLPKHTIVWEVVVHQQTTGVVVVAASTPSHRKSDSGYAPDGRITFQTSTCPLEPFPELRRQLQTTFADHVPDDDVALVLKQLTPAQRTALDLYARLVGLSIVVGHPSADDGKAKGEVKIVLSNRPDWTAAVAPHDADADFFAPESLHDARYELQVGDEVTCSIVRTKRGQHLVAKAIRVVKSSTSITSSGWVVLVKTEGYGFIESTDGERVYFRVTDVADKGSTPKLREGDEVTFTIKSGADRKPKAVAITKVPQGTLPPKQVRIIDQAIVARASYRSSQKSHHHHHHKKHQTSAVTSTAGKLKQLCVAADNSSTADEIADDDNQGGCDDGGEDDGGDGGRHGWMYHVEDQVDPSAVLRPGDIVTCQVVGKSKQATQVTLVSSSARTGVVELVNVQGGTIVVAAAGTATSSEQSAALDQERVAYVNKSLLLLHGGHHDRKALNVGDKVEFAIAQPLGDKPAMATHIVRVEGAERKGTGVNSSLRRVMKENGGGGTAAARMAKGPDGTKGFATGWKSPSVDTL</sequence>
<name>W4G0R3_APHAT</name>
<dbReference type="Pfam" id="PF00313">
    <property type="entry name" value="CSD"/>
    <property type="match status" value="1"/>
</dbReference>
<feature type="region of interest" description="Disordered" evidence="6">
    <location>
        <begin position="1189"/>
        <end position="1222"/>
    </location>
</feature>
<organism evidence="8">
    <name type="scientific">Aphanomyces astaci</name>
    <name type="common">Crayfish plague agent</name>
    <dbReference type="NCBI Taxonomy" id="112090"/>
    <lineage>
        <taxon>Eukaryota</taxon>
        <taxon>Sar</taxon>
        <taxon>Stramenopiles</taxon>
        <taxon>Oomycota</taxon>
        <taxon>Saprolegniomycetes</taxon>
        <taxon>Saprolegniales</taxon>
        <taxon>Verrucalvaceae</taxon>
        <taxon>Aphanomyces</taxon>
    </lineage>
</organism>
<feature type="region of interest" description="Disordered" evidence="6">
    <location>
        <begin position="524"/>
        <end position="549"/>
    </location>
</feature>
<feature type="region of interest" description="Disordered" evidence="6">
    <location>
        <begin position="22"/>
        <end position="186"/>
    </location>
</feature>
<dbReference type="SMART" id="SM00357">
    <property type="entry name" value="CSP"/>
    <property type="match status" value="3"/>
</dbReference>
<feature type="domain" description="CSD" evidence="7">
    <location>
        <begin position="623"/>
        <end position="701"/>
    </location>
</feature>
<evidence type="ECO:0000259" key="7">
    <source>
        <dbReference type="PROSITE" id="PS51857"/>
    </source>
</evidence>
<evidence type="ECO:0000256" key="4">
    <source>
        <dbReference type="ARBA" id="ARBA00022884"/>
    </source>
</evidence>
<dbReference type="VEuPathDB" id="FungiDB:H257_11823"/>
<dbReference type="PANTHER" id="PTHR12913:SF1">
    <property type="entry name" value="COLD SHOCK DOMAIN-CONTAINING PROTEIN E1"/>
    <property type="match status" value="1"/>
</dbReference>
<dbReference type="EMBL" id="KI913149">
    <property type="protein sequence ID" value="ETV73285.1"/>
    <property type="molecule type" value="Genomic_DNA"/>
</dbReference>
<dbReference type="Gene3D" id="2.40.50.140">
    <property type="entry name" value="Nucleic acid-binding proteins"/>
    <property type="match status" value="4"/>
</dbReference>
<evidence type="ECO:0000256" key="1">
    <source>
        <dbReference type="ARBA" id="ARBA00004496"/>
    </source>
</evidence>
<feature type="domain" description="CSD" evidence="7">
    <location>
        <begin position="190"/>
        <end position="274"/>
    </location>
</feature>
<comment type="similarity">
    <text evidence="5">Belongs to the UNR family.</text>
</comment>
<feature type="compositionally biased region" description="Low complexity" evidence="6">
    <location>
        <begin position="77"/>
        <end position="88"/>
    </location>
</feature>
<feature type="domain" description="CSD" evidence="7">
    <location>
        <begin position="887"/>
        <end position="952"/>
    </location>
</feature>
<evidence type="ECO:0000256" key="5">
    <source>
        <dbReference type="ARBA" id="ARBA00044751"/>
    </source>
</evidence>
<dbReference type="InterPro" id="IPR019844">
    <property type="entry name" value="CSD_CS"/>
</dbReference>
<feature type="compositionally biased region" description="Basic and acidic residues" evidence="6">
    <location>
        <begin position="524"/>
        <end position="535"/>
    </location>
</feature>
<feature type="compositionally biased region" description="Low complexity" evidence="6">
    <location>
        <begin position="59"/>
        <end position="70"/>
    </location>
</feature>
<dbReference type="AlphaFoldDB" id="W4G0R3"/>
<dbReference type="PROSITE" id="PS51857">
    <property type="entry name" value="CSD_2"/>
    <property type="match status" value="3"/>
</dbReference>